<keyword evidence="6 7" id="KW-0949">S-adenosyl-L-methionine</keyword>
<dbReference type="NCBIfam" id="TIGR00080">
    <property type="entry name" value="pimt"/>
    <property type="match status" value="1"/>
</dbReference>
<dbReference type="Gene3D" id="3.40.50.150">
    <property type="entry name" value="Vaccinia Virus protein VP39"/>
    <property type="match status" value="1"/>
</dbReference>
<evidence type="ECO:0000313" key="9">
    <source>
        <dbReference type="Proteomes" id="UP000017881"/>
    </source>
</evidence>
<name>R4VKC6_9GAMM</name>
<dbReference type="SUPFAM" id="SSF53335">
    <property type="entry name" value="S-adenosyl-L-methionine-dependent methyltransferases"/>
    <property type="match status" value="1"/>
</dbReference>
<gene>
    <name evidence="7 8" type="primary">pcm</name>
    <name evidence="8" type="ORF">SPISAL_04365</name>
</gene>
<dbReference type="InterPro" id="IPR000682">
    <property type="entry name" value="PCMT"/>
</dbReference>
<dbReference type="PROSITE" id="PS01279">
    <property type="entry name" value="PCMT"/>
    <property type="match status" value="1"/>
</dbReference>
<dbReference type="EC" id="2.1.1.77" evidence="7"/>
<dbReference type="PATRIC" id="fig|1260251.3.peg.880"/>
<comment type="function">
    <text evidence="7">Catalyzes the methyl esterification of L-isoaspartyl residues in peptides and proteins that result from spontaneous decomposition of normal L-aspartyl and L-asparaginyl residues. It plays a role in the repair and/or degradation of damaged proteins.</text>
</comment>
<evidence type="ECO:0000256" key="4">
    <source>
        <dbReference type="ARBA" id="ARBA00022603"/>
    </source>
</evidence>
<evidence type="ECO:0000256" key="7">
    <source>
        <dbReference type="HAMAP-Rule" id="MF_00090"/>
    </source>
</evidence>
<dbReference type="RefSeq" id="WP_016353274.1">
    <property type="nucleotide sequence ID" value="NC_021291.1"/>
</dbReference>
<dbReference type="GO" id="GO:0030091">
    <property type="term" value="P:protein repair"/>
    <property type="evidence" value="ECO:0007669"/>
    <property type="project" value="UniProtKB-UniRule"/>
</dbReference>
<evidence type="ECO:0000313" key="8">
    <source>
        <dbReference type="EMBL" id="AGM40967.1"/>
    </source>
</evidence>
<protein>
    <recommendedName>
        <fullName evidence="7">Protein-L-isoaspartate O-methyltransferase</fullName>
        <ecNumber evidence="7">2.1.1.77</ecNumber>
    </recommendedName>
    <alternativeName>
        <fullName evidence="7">L-isoaspartyl protein carboxyl methyltransferase</fullName>
    </alternativeName>
    <alternativeName>
        <fullName evidence="7">Protein L-isoaspartyl methyltransferase</fullName>
    </alternativeName>
    <alternativeName>
        <fullName evidence="7">Protein-beta-aspartate methyltransferase</fullName>
        <shortName evidence="7">PIMT</shortName>
    </alternativeName>
</protein>
<dbReference type="OrthoDB" id="9810066at2"/>
<keyword evidence="5 7" id="KW-0808">Transferase</keyword>
<keyword evidence="4 7" id="KW-0489">Methyltransferase</keyword>
<organism evidence="8 9">
    <name type="scientific">Spiribacter salinus M19-40</name>
    <dbReference type="NCBI Taxonomy" id="1260251"/>
    <lineage>
        <taxon>Bacteria</taxon>
        <taxon>Pseudomonadati</taxon>
        <taxon>Pseudomonadota</taxon>
        <taxon>Gammaproteobacteria</taxon>
        <taxon>Chromatiales</taxon>
        <taxon>Ectothiorhodospiraceae</taxon>
        <taxon>Spiribacter</taxon>
    </lineage>
</organism>
<dbReference type="AlphaFoldDB" id="R4VKC6"/>
<dbReference type="PANTHER" id="PTHR11579">
    <property type="entry name" value="PROTEIN-L-ISOASPARTATE O-METHYLTRANSFERASE"/>
    <property type="match status" value="1"/>
</dbReference>
<evidence type="ECO:0000256" key="6">
    <source>
        <dbReference type="ARBA" id="ARBA00022691"/>
    </source>
</evidence>
<reference evidence="8 9" key="1">
    <citation type="journal article" date="2013" name="Genome Announc.">
        <title>Draft Genome of Spiribacter salinus M19-40, an Abundant Gammaproteobacterium in Aquatic Hypersaline Environments.</title>
        <authorList>
            <person name="Leon M.J."/>
            <person name="Ghai R."/>
            <person name="Fernandez A.B."/>
            <person name="Sanchez-Porro C."/>
            <person name="Rodriguez-Valera F."/>
            <person name="Ventosa A."/>
        </authorList>
    </citation>
    <scope>NUCLEOTIDE SEQUENCE [LARGE SCALE GENOMIC DNA]</scope>
    <source>
        <strain evidence="8">M19-40</strain>
    </source>
</reference>
<comment type="subcellular location">
    <subcellularLocation>
        <location evidence="1 7">Cytoplasm</location>
    </subcellularLocation>
</comment>
<dbReference type="KEGG" id="ssal:SPISAL_04365"/>
<dbReference type="EMBL" id="CP005963">
    <property type="protein sequence ID" value="AGM40967.1"/>
    <property type="molecule type" value="Genomic_DNA"/>
</dbReference>
<dbReference type="InterPro" id="IPR029063">
    <property type="entry name" value="SAM-dependent_MTases_sf"/>
</dbReference>
<dbReference type="GO" id="GO:0032259">
    <property type="term" value="P:methylation"/>
    <property type="evidence" value="ECO:0007669"/>
    <property type="project" value="UniProtKB-KW"/>
</dbReference>
<dbReference type="Proteomes" id="UP000017881">
    <property type="component" value="Chromosome"/>
</dbReference>
<dbReference type="eggNOG" id="COG2518">
    <property type="taxonomic scope" value="Bacteria"/>
</dbReference>
<dbReference type="PANTHER" id="PTHR11579:SF0">
    <property type="entry name" value="PROTEIN-L-ISOASPARTATE(D-ASPARTATE) O-METHYLTRANSFERASE"/>
    <property type="match status" value="1"/>
</dbReference>
<accession>R4VKC6</accession>
<sequence>MDARRRDGIGMTSQRTRERLARRLGDAGIRNVHVLNVIRQVPRHLFVDEALASRAYEDSSLPIGHGQTISQPFVVARMTEILIREGIPERILEIGTGSGYQAAVLAALVGQVHTIERIRALHERSRALFRQLGLSNIRQRLGDGHAGWASAGPFNAIILTAAPTVIPEPLLEQLAEGGELLAPVGDSQAQELRIYRRSGDTVVEEGVEAVSFVPMIAGTE</sequence>
<dbReference type="GO" id="GO:0005737">
    <property type="term" value="C:cytoplasm"/>
    <property type="evidence" value="ECO:0007669"/>
    <property type="project" value="UniProtKB-SubCell"/>
</dbReference>
<dbReference type="HAMAP" id="MF_00090">
    <property type="entry name" value="PIMT"/>
    <property type="match status" value="1"/>
</dbReference>
<dbReference type="GO" id="GO:0004719">
    <property type="term" value="F:protein-L-isoaspartate (D-aspartate) O-methyltransferase activity"/>
    <property type="evidence" value="ECO:0007669"/>
    <property type="project" value="UniProtKB-UniRule"/>
</dbReference>
<evidence type="ECO:0000256" key="5">
    <source>
        <dbReference type="ARBA" id="ARBA00022679"/>
    </source>
</evidence>
<comment type="catalytic activity">
    <reaction evidence="7">
        <text>[protein]-L-isoaspartate + S-adenosyl-L-methionine = [protein]-L-isoaspartate alpha-methyl ester + S-adenosyl-L-homocysteine</text>
        <dbReference type="Rhea" id="RHEA:12705"/>
        <dbReference type="Rhea" id="RHEA-COMP:12143"/>
        <dbReference type="Rhea" id="RHEA-COMP:12144"/>
        <dbReference type="ChEBI" id="CHEBI:57856"/>
        <dbReference type="ChEBI" id="CHEBI:59789"/>
        <dbReference type="ChEBI" id="CHEBI:90596"/>
        <dbReference type="ChEBI" id="CHEBI:90598"/>
        <dbReference type="EC" id="2.1.1.77"/>
    </reaction>
</comment>
<feature type="active site" evidence="7">
    <location>
        <position position="70"/>
    </location>
</feature>
<evidence type="ECO:0000256" key="3">
    <source>
        <dbReference type="ARBA" id="ARBA00022490"/>
    </source>
</evidence>
<evidence type="ECO:0000256" key="1">
    <source>
        <dbReference type="ARBA" id="ARBA00004496"/>
    </source>
</evidence>
<dbReference type="Pfam" id="PF01135">
    <property type="entry name" value="PCMT"/>
    <property type="match status" value="1"/>
</dbReference>
<proteinExistence type="inferred from homology"/>
<keyword evidence="9" id="KW-1185">Reference proteome</keyword>
<evidence type="ECO:0000256" key="2">
    <source>
        <dbReference type="ARBA" id="ARBA00005369"/>
    </source>
</evidence>
<keyword evidence="3 7" id="KW-0963">Cytoplasm</keyword>
<dbReference type="CDD" id="cd02440">
    <property type="entry name" value="AdoMet_MTases"/>
    <property type="match status" value="1"/>
</dbReference>
<comment type="similarity">
    <text evidence="2 7">Belongs to the methyltransferase superfamily. L-isoaspartyl/D-aspartyl protein methyltransferase family.</text>
</comment>
<dbReference type="NCBIfam" id="NF001453">
    <property type="entry name" value="PRK00312.1"/>
    <property type="match status" value="1"/>
</dbReference>
<dbReference type="FunFam" id="3.40.50.150:FF:000010">
    <property type="entry name" value="Protein-L-isoaspartate O-methyltransferase"/>
    <property type="match status" value="1"/>
</dbReference>
<dbReference type="HOGENOM" id="CLU_055432_2_0_6"/>